<dbReference type="Gene3D" id="2.10.109.10">
    <property type="entry name" value="Umud Fragment, subunit A"/>
    <property type="match status" value="1"/>
</dbReference>
<organism evidence="6 7">
    <name type="scientific">Alkalispirochaeta americana</name>
    <dbReference type="NCBI Taxonomy" id="159291"/>
    <lineage>
        <taxon>Bacteria</taxon>
        <taxon>Pseudomonadati</taxon>
        <taxon>Spirochaetota</taxon>
        <taxon>Spirochaetia</taxon>
        <taxon>Spirochaetales</taxon>
        <taxon>Spirochaetaceae</taxon>
        <taxon>Alkalispirochaeta</taxon>
    </lineage>
</organism>
<dbReference type="PANTHER" id="PTHR43390">
    <property type="entry name" value="SIGNAL PEPTIDASE I"/>
    <property type="match status" value="1"/>
</dbReference>
<feature type="active site" evidence="4">
    <location>
        <position position="32"/>
    </location>
</feature>
<evidence type="ECO:0000313" key="7">
    <source>
        <dbReference type="Proteomes" id="UP000186400"/>
    </source>
</evidence>
<keyword evidence="6" id="KW-0378">Hydrolase</keyword>
<dbReference type="SUPFAM" id="SSF51306">
    <property type="entry name" value="LexA/Signal peptidase"/>
    <property type="match status" value="1"/>
</dbReference>
<comment type="similarity">
    <text evidence="1">Belongs to the peptidase S26 family.</text>
</comment>
<evidence type="ECO:0000259" key="5">
    <source>
        <dbReference type="Pfam" id="PF10502"/>
    </source>
</evidence>
<dbReference type="CDD" id="cd06530">
    <property type="entry name" value="S26_SPase_I"/>
    <property type="match status" value="1"/>
</dbReference>
<evidence type="ECO:0000313" key="6">
    <source>
        <dbReference type="EMBL" id="SIQ05892.1"/>
    </source>
</evidence>
<name>A0A1N6PP07_9SPIO</name>
<dbReference type="Proteomes" id="UP000186400">
    <property type="component" value="Unassembled WGS sequence"/>
</dbReference>
<evidence type="ECO:0000256" key="1">
    <source>
        <dbReference type="ARBA" id="ARBA00009370"/>
    </source>
</evidence>
<dbReference type="STRING" id="159291.SAMN05920897_10362"/>
<keyword evidence="7" id="KW-1185">Reference proteome</keyword>
<dbReference type="AlphaFoldDB" id="A0A1N6PP07"/>
<dbReference type="OrthoDB" id="360985at2"/>
<dbReference type="GO" id="GO:0016020">
    <property type="term" value="C:membrane"/>
    <property type="evidence" value="ECO:0007669"/>
    <property type="project" value="InterPro"/>
</dbReference>
<evidence type="ECO:0000256" key="2">
    <source>
        <dbReference type="ARBA" id="ARBA00019232"/>
    </source>
</evidence>
<dbReference type="PANTHER" id="PTHR43390:SF1">
    <property type="entry name" value="CHLOROPLAST PROCESSING PEPTIDASE"/>
    <property type="match status" value="1"/>
</dbReference>
<dbReference type="EMBL" id="FTMS01000003">
    <property type="protein sequence ID" value="SIQ05892.1"/>
    <property type="molecule type" value="Genomic_DNA"/>
</dbReference>
<accession>A0A1N6PP07</accession>
<dbReference type="RefSeq" id="WP_083943676.1">
    <property type="nucleotide sequence ID" value="NZ_FTMS01000003.1"/>
</dbReference>
<dbReference type="GO" id="GO:0004252">
    <property type="term" value="F:serine-type endopeptidase activity"/>
    <property type="evidence" value="ECO:0007669"/>
    <property type="project" value="InterPro"/>
</dbReference>
<reference evidence="6 7" key="1">
    <citation type="submission" date="2017-01" db="EMBL/GenBank/DDBJ databases">
        <authorList>
            <person name="Mah S.A."/>
            <person name="Swanson W.J."/>
            <person name="Moy G.W."/>
            <person name="Vacquier V.D."/>
        </authorList>
    </citation>
    <scope>NUCLEOTIDE SEQUENCE [LARGE SCALE GENOMIC DNA]</scope>
    <source>
        <strain evidence="6 7">ASpG1</strain>
    </source>
</reference>
<dbReference type="InterPro" id="IPR036286">
    <property type="entry name" value="LexA/Signal_pep-like_sf"/>
</dbReference>
<dbReference type="InterPro" id="IPR019533">
    <property type="entry name" value="Peptidase_S26"/>
</dbReference>
<sequence length="122" mass="13424">MRIIIVTALLVATLAWSVQELPAAFLIVSGNSMYPFARSGQIVLVNRYVYRFSAPDAGDVVAFRTPDSGELAMKRVSAVAPGPRYHLVGDNHRDSLDSRHFGWISRDAIIGRVESLGRRVSP</sequence>
<gene>
    <name evidence="6" type="ORF">SAMN05920897_10362</name>
</gene>
<dbReference type="InterPro" id="IPR000223">
    <property type="entry name" value="Pept_S26A_signal_pept_1"/>
</dbReference>
<feature type="domain" description="Peptidase S26" evidence="5">
    <location>
        <begin position="84"/>
        <end position="114"/>
    </location>
</feature>
<proteinExistence type="inferred from homology"/>
<evidence type="ECO:0000256" key="3">
    <source>
        <dbReference type="ARBA" id="ARBA00029906"/>
    </source>
</evidence>
<protein>
    <recommendedName>
        <fullName evidence="2">Signal peptidase I</fullName>
    </recommendedName>
    <alternativeName>
        <fullName evidence="3">Leader peptidase I</fullName>
    </alternativeName>
</protein>
<dbReference type="GO" id="GO:0006465">
    <property type="term" value="P:signal peptide processing"/>
    <property type="evidence" value="ECO:0007669"/>
    <property type="project" value="InterPro"/>
</dbReference>
<feature type="domain" description="Peptidase S26" evidence="5">
    <location>
        <begin position="5"/>
        <end position="80"/>
    </location>
</feature>
<evidence type="ECO:0000256" key="4">
    <source>
        <dbReference type="PIRSR" id="PIRSR600223-1"/>
    </source>
</evidence>
<keyword evidence="6" id="KW-0645">Protease</keyword>
<feature type="active site" evidence="4">
    <location>
        <position position="74"/>
    </location>
</feature>
<dbReference type="Pfam" id="PF10502">
    <property type="entry name" value="Peptidase_S26"/>
    <property type="match status" value="2"/>
</dbReference>